<gene>
    <name evidence="3" type="ORF">DCS_03149</name>
</gene>
<dbReference type="RefSeq" id="XP_040661356.1">
    <property type="nucleotide sequence ID" value="XM_040800473.1"/>
</dbReference>
<dbReference type="PANTHER" id="PTHR31594:SF14">
    <property type="entry name" value="FIBRONECTIN TYPE-III DOMAIN-CONTAINING PROTEIN"/>
    <property type="match status" value="1"/>
</dbReference>
<dbReference type="Gene3D" id="2.20.110.10">
    <property type="entry name" value="Histone H3 K4-specific methyltransferase SET7/9 N-terminal domain"/>
    <property type="match status" value="1"/>
</dbReference>
<dbReference type="InParanoid" id="A0A151GY24"/>
<accession>A0A151GY24</accession>
<evidence type="ECO:0000256" key="1">
    <source>
        <dbReference type="ARBA" id="ARBA00022737"/>
    </source>
</evidence>
<dbReference type="PANTHER" id="PTHR31594">
    <property type="entry name" value="AIG1-TYPE G DOMAIN-CONTAINING PROTEIN"/>
    <property type="match status" value="1"/>
</dbReference>
<keyword evidence="1" id="KW-0677">Repeat</keyword>
<dbReference type="Pfam" id="PF24674">
    <property type="entry name" value="MACPF_SNTX"/>
    <property type="match status" value="1"/>
</dbReference>
<evidence type="ECO:0000313" key="4">
    <source>
        <dbReference type="Proteomes" id="UP000076580"/>
    </source>
</evidence>
<protein>
    <recommendedName>
        <fullName evidence="2">SNTX MACPF/CDC-like domain-containing protein</fullName>
    </recommendedName>
</protein>
<feature type="domain" description="SNTX MACPF/CDC-like" evidence="2">
    <location>
        <begin position="10"/>
        <end position="159"/>
    </location>
</feature>
<dbReference type="AlphaFoldDB" id="A0A151GY24"/>
<dbReference type="SMART" id="SM00698">
    <property type="entry name" value="MORN"/>
    <property type="match status" value="2"/>
</dbReference>
<organism evidence="3 4">
    <name type="scientific">Drechmeria coniospora</name>
    <name type="common">Nematophagous fungus</name>
    <name type="synonym">Meria coniospora</name>
    <dbReference type="NCBI Taxonomy" id="98403"/>
    <lineage>
        <taxon>Eukaryota</taxon>
        <taxon>Fungi</taxon>
        <taxon>Dikarya</taxon>
        <taxon>Ascomycota</taxon>
        <taxon>Pezizomycotina</taxon>
        <taxon>Sordariomycetes</taxon>
        <taxon>Hypocreomycetidae</taxon>
        <taxon>Hypocreales</taxon>
        <taxon>Ophiocordycipitaceae</taxon>
        <taxon>Drechmeria</taxon>
    </lineage>
</organism>
<dbReference type="SUPFAM" id="SSF82185">
    <property type="entry name" value="Histone H3 K4-specific methyltransferase SET7/9 N-terminal domain"/>
    <property type="match status" value="1"/>
</dbReference>
<dbReference type="STRING" id="98403.A0A151GY24"/>
<dbReference type="GeneID" id="63715792"/>
<name>A0A151GY24_DRECN</name>
<dbReference type="InterPro" id="IPR003409">
    <property type="entry name" value="MORN"/>
</dbReference>
<dbReference type="Pfam" id="PF02493">
    <property type="entry name" value="MORN"/>
    <property type="match status" value="2"/>
</dbReference>
<sequence>MADADAEIVVQALGRLSFLGQVYDATTGTLGIASLFDKTKVAAATVTTPTPRTEAEVKIVKTAKERAHLLNVSASVSVSICGGTVTVRGFGDYLDRSDTREESVTITGVIRGRTIHKRLDLSNEPLVTNVVLDGDQIRASGATHVVTAITYGGSVLGSFSQGKSDASSDENIKGSFSLSILQGIAGLAKAEGSADITSELAKKAKGYSVSTTLVADYIDYVQTTPYTPEQVIETLQQGLPFSSDEGGNVGVPLELVLTPISRFDRQSSALLFQELQEEDLLRLMSMYDDIVDLKQRRTTIRIQLEAGSVTNPAIQYLTLFPSFSDACEARESAVEAIRVQAKAELARFLRDYRTLTNTTKTAEEFVAESRPKYSTELDLYAADFDQWQQLLQVEQVAKNHNFPLCQLSDIELAMNRPGPNSLIVALTPPAVSKISLLNAYRAWGGDIKRWQDKDDEGNNLKAEYYTLYADAALDVPLLKLDGTRSSIALALTKARDGAKTVHLKYGYRKANTASKDWTMLNQDWWGIVVDAKMKTRYIGEMKDGVPHGHGVVTYVDGTKYDGEWFYGQRDGIGEITRGSRIIAQGLFLDGEYRPEKEAIDGELLNTMLYPYSSNIIEVNAYRKSEWLGRATMAIGLDHIYKVEGTAAKIARAMGWKDGQRFQLTPLYLSASGTARSPYVLVVNGPKIESGPYPEGYTRSKRWPDDLIEDVLNDADGADWLADRSFTRRLSMFTPLKEYPMPGILTKRFQAIQIEAMVVESE</sequence>
<comment type="caution">
    <text evidence="3">The sequence shown here is derived from an EMBL/GenBank/DDBJ whole genome shotgun (WGS) entry which is preliminary data.</text>
</comment>
<dbReference type="Proteomes" id="UP000076580">
    <property type="component" value="Chromosome 01"/>
</dbReference>
<proteinExistence type="predicted"/>
<keyword evidence="4" id="KW-1185">Reference proteome</keyword>
<dbReference type="EMBL" id="LAYC01000001">
    <property type="protein sequence ID" value="KYK62004.1"/>
    <property type="molecule type" value="Genomic_DNA"/>
</dbReference>
<evidence type="ECO:0000313" key="3">
    <source>
        <dbReference type="EMBL" id="KYK62004.1"/>
    </source>
</evidence>
<reference evidence="3 4" key="1">
    <citation type="journal article" date="2016" name="Sci. Rep.">
        <title>Insights into Adaptations to a Near-Obligate Nematode Endoparasitic Lifestyle from the Finished Genome of Drechmeria coniospora.</title>
        <authorList>
            <person name="Zhang L."/>
            <person name="Zhou Z."/>
            <person name="Guo Q."/>
            <person name="Fokkens L."/>
            <person name="Miskei M."/>
            <person name="Pocsi I."/>
            <person name="Zhang W."/>
            <person name="Chen M."/>
            <person name="Wang L."/>
            <person name="Sun Y."/>
            <person name="Donzelli B.G."/>
            <person name="Gibson D.M."/>
            <person name="Nelson D.R."/>
            <person name="Luo J.G."/>
            <person name="Rep M."/>
            <person name="Liu H."/>
            <person name="Yang S."/>
            <person name="Wang J."/>
            <person name="Krasnoff S.B."/>
            <person name="Xu Y."/>
            <person name="Molnar I."/>
            <person name="Lin M."/>
        </authorList>
    </citation>
    <scope>NUCLEOTIDE SEQUENCE [LARGE SCALE GENOMIC DNA]</scope>
    <source>
        <strain evidence="3 4">ARSEF 6962</strain>
    </source>
</reference>
<dbReference type="InterPro" id="IPR052090">
    <property type="entry name" value="Cytolytic_pore-forming_toxin"/>
</dbReference>
<dbReference type="InterPro" id="IPR056072">
    <property type="entry name" value="SNTX_MACPF/CDC-like_dom"/>
</dbReference>
<evidence type="ECO:0000259" key="2">
    <source>
        <dbReference type="Pfam" id="PF24674"/>
    </source>
</evidence>